<dbReference type="NCBIfam" id="NF002327">
    <property type="entry name" value="PRK01286.1-2"/>
    <property type="match status" value="1"/>
</dbReference>
<dbReference type="NCBIfam" id="TIGR01353">
    <property type="entry name" value="dGTP_triPase"/>
    <property type="match status" value="1"/>
</dbReference>
<dbReference type="GO" id="GO:0016793">
    <property type="term" value="F:triphosphoric monoester hydrolase activity"/>
    <property type="evidence" value="ECO:0007669"/>
    <property type="project" value="InterPro"/>
</dbReference>
<evidence type="ECO:0000259" key="3">
    <source>
        <dbReference type="PROSITE" id="PS51831"/>
    </source>
</evidence>
<evidence type="ECO:0000256" key="1">
    <source>
        <dbReference type="ARBA" id="ARBA00022801"/>
    </source>
</evidence>
<dbReference type="Pfam" id="PF01966">
    <property type="entry name" value="HD"/>
    <property type="match status" value="1"/>
</dbReference>
<dbReference type="AlphaFoldDB" id="A0A923LCM1"/>
<dbReference type="RefSeq" id="WP_186873540.1">
    <property type="nucleotide sequence ID" value="NZ_JACOOR010000005.1"/>
</dbReference>
<dbReference type="EMBL" id="JACOOR010000005">
    <property type="protein sequence ID" value="MBC5660093.1"/>
    <property type="molecule type" value="Genomic_DNA"/>
</dbReference>
<dbReference type="InterPro" id="IPR003607">
    <property type="entry name" value="HD/PDEase_dom"/>
</dbReference>
<dbReference type="PANTHER" id="PTHR35795:SF1">
    <property type="entry name" value="BIS(5'-NUCLEOSYL)-TETRAPHOSPHATASE, SYMMETRICAL"/>
    <property type="match status" value="1"/>
</dbReference>
<dbReference type="CDD" id="cd00077">
    <property type="entry name" value="HDc"/>
    <property type="match status" value="1"/>
</dbReference>
<dbReference type="InterPro" id="IPR026875">
    <property type="entry name" value="PHydrolase_assoc_dom"/>
</dbReference>
<dbReference type="InterPro" id="IPR023023">
    <property type="entry name" value="dNTPase_2"/>
</dbReference>
<dbReference type="Pfam" id="PF13286">
    <property type="entry name" value="HD_assoc"/>
    <property type="match status" value="1"/>
</dbReference>
<proteinExistence type="inferred from homology"/>
<dbReference type="Gene3D" id="1.10.3210.10">
    <property type="entry name" value="Hypothetical protein af1432"/>
    <property type="match status" value="1"/>
</dbReference>
<reference evidence="4" key="1">
    <citation type="submission" date="2020-08" db="EMBL/GenBank/DDBJ databases">
        <title>Genome public.</title>
        <authorList>
            <person name="Liu C."/>
            <person name="Sun Q."/>
        </authorList>
    </citation>
    <scope>NUCLEOTIDE SEQUENCE</scope>
    <source>
        <strain evidence="4">NSJ-68</strain>
    </source>
</reference>
<comment type="caution">
    <text evidence="4">The sequence shown here is derived from an EMBL/GenBank/DDBJ whole genome shotgun (WGS) entry which is preliminary data.</text>
</comment>
<dbReference type="PANTHER" id="PTHR35795">
    <property type="entry name" value="SLR1885 PROTEIN"/>
    <property type="match status" value="1"/>
</dbReference>
<dbReference type="SUPFAM" id="SSF109604">
    <property type="entry name" value="HD-domain/PDEase-like"/>
    <property type="match status" value="1"/>
</dbReference>
<feature type="domain" description="HD" evidence="3">
    <location>
        <begin position="75"/>
        <end position="186"/>
    </location>
</feature>
<dbReference type="InterPro" id="IPR051094">
    <property type="entry name" value="Diverse_Catalytic_Enzymes"/>
</dbReference>
<evidence type="ECO:0000313" key="5">
    <source>
        <dbReference type="Proteomes" id="UP000649345"/>
    </source>
</evidence>
<accession>A0A923LCM1</accession>
<protein>
    <recommendedName>
        <fullName evidence="2">Deoxyguanosinetriphosphate triphosphohydrolase-like protein</fullName>
    </recommendedName>
</protein>
<sequence>MTIRESTEQWESVYLSPHASLSRDSRGRDRYEPPCDIRPVYQRDRDRILHCKSFRRLKHKTQVFLTPRGDHYRTRLTHTLEVSQIARTMAKALRLNEDLTEAIALGHDLGHTPFGHAGERVLNDLCSSGFAHYKQSVRVVEKLEKSGKGLNLTWEVRDGILNHRTSGSPSTLEGKLVRFSDKIAYINHDIDDAIRAGILKEEDIPLSYRQVLGGSTRERLNTLVHDIIGQSMEQPDIRMSEEVEEGMHALRNFMFNHVYTNPIAKGEEVKARNMLEGLFTYYMDHPEELSEEFKAMLASGRDPLEIVVCDYISGMTDQYAIYKFEEYFVPKAWNA</sequence>
<gene>
    <name evidence="4" type="ORF">H8S44_09940</name>
</gene>
<keyword evidence="5" id="KW-1185">Reference proteome</keyword>
<dbReference type="SMART" id="SM00471">
    <property type="entry name" value="HDc"/>
    <property type="match status" value="1"/>
</dbReference>
<evidence type="ECO:0000256" key="2">
    <source>
        <dbReference type="HAMAP-Rule" id="MF_01212"/>
    </source>
</evidence>
<keyword evidence="1 2" id="KW-0378">Hydrolase</keyword>
<name>A0A923LCM1_9FIRM</name>
<organism evidence="4 5">
    <name type="scientific">Anaerosacchariphilus hominis</name>
    <dbReference type="NCBI Taxonomy" id="2763017"/>
    <lineage>
        <taxon>Bacteria</taxon>
        <taxon>Bacillati</taxon>
        <taxon>Bacillota</taxon>
        <taxon>Clostridia</taxon>
        <taxon>Lachnospirales</taxon>
        <taxon>Lachnospiraceae</taxon>
        <taxon>Anaerosacchariphilus</taxon>
    </lineage>
</organism>
<comment type="similarity">
    <text evidence="2">Belongs to the dGTPase family. Type 2 subfamily.</text>
</comment>
<dbReference type="HAMAP" id="MF_01212">
    <property type="entry name" value="dGTPase_type2"/>
    <property type="match status" value="1"/>
</dbReference>
<dbReference type="InterPro" id="IPR006261">
    <property type="entry name" value="dGTPase"/>
</dbReference>
<dbReference type="PROSITE" id="PS51831">
    <property type="entry name" value="HD"/>
    <property type="match status" value="1"/>
</dbReference>
<dbReference type="Proteomes" id="UP000649345">
    <property type="component" value="Unassembled WGS sequence"/>
</dbReference>
<dbReference type="InterPro" id="IPR006674">
    <property type="entry name" value="HD_domain"/>
</dbReference>
<evidence type="ECO:0000313" key="4">
    <source>
        <dbReference type="EMBL" id="MBC5660093.1"/>
    </source>
</evidence>